<proteinExistence type="predicted"/>
<dbReference type="InterPro" id="IPR026995">
    <property type="entry name" value="Astrotactin"/>
</dbReference>
<organism evidence="1 2">
    <name type="scientific">Triplophysa tibetana</name>
    <dbReference type="NCBI Taxonomy" id="1572043"/>
    <lineage>
        <taxon>Eukaryota</taxon>
        <taxon>Metazoa</taxon>
        <taxon>Chordata</taxon>
        <taxon>Craniata</taxon>
        <taxon>Vertebrata</taxon>
        <taxon>Euteleostomi</taxon>
        <taxon>Actinopterygii</taxon>
        <taxon>Neopterygii</taxon>
        <taxon>Teleostei</taxon>
        <taxon>Ostariophysi</taxon>
        <taxon>Cypriniformes</taxon>
        <taxon>Nemacheilidae</taxon>
        <taxon>Triplophysa</taxon>
    </lineage>
</organism>
<dbReference type="PANTHER" id="PTHR16592">
    <property type="entry name" value="ASTROTACTIN-1-LIKE"/>
    <property type="match status" value="1"/>
</dbReference>
<dbReference type="GO" id="GO:0001764">
    <property type="term" value="P:neuron migration"/>
    <property type="evidence" value="ECO:0007669"/>
    <property type="project" value="InterPro"/>
</dbReference>
<dbReference type="PANTHER" id="PTHR16592:SF8">
    <property type="entry name" value="ASTROTACTIN-1"/>
    <property type="match status" value="1"/>
</dbReference>
<dbReference type="AlphaFoldDB" id="A0A5A9PBU1"/>
<comment type="caution">
    <text evidence="1">The sequence shown here is derived from an EMBL/GenBank/DDBJ whole genome shotgun (WGS) entry which is preliminary data.</text>
</comment>
<gene>
    <name evidence="1" type="ORF">E1301_Tti006546</name>
</gene>
<dbReference type="GO" id="GO:0005768">
    <property type="term" value="C:endosome"/>
    <property type="evidence" value="ECO:0007669"/>
    <property type="project" value="TreeGrafter"/>
</dbReference>
<name>A0A5A9PBU1_9TELE</name>
<evidence type="ECO:0000313" key="2">
    <source>
        <dbReference type="Proteomes" id="UP000324632"/>
    </source>
</evidence>
<accession>A0A5A9PBU1</accession>
<protein>
    <submittedName>
        <fullName evidence="1">Astrotactin-1 Neuronal migration protein GC14</fullName>
    </submittedName>
</protein>
<sequence>MTATSGCRYESPSEKILNSRIWPHHSMVNYSEVTGYPLVQHWKLRSIMYHVKLNQWTLSQAFSSAVHSLDGATLRSDFVSILKEFGNHFIQEAVYGFEESCTIWYPNKQVQRQLWLEYQDISKGVHGIITSFQLKRMQDQKSPLTSVCHDIQSFSHGTLREVS</sequence>
<dbReference type="GO" id="GO:0016020">
    <property type="term" value="C:membrane"/>
    <property type="evidence" value="ECO:0007669"/>
    <property type="project" value="TreeGrafter"/>
</dbReference>
<keyword evidence="2" id="KW-1185">Reference proteome</keyword>
<reference evidence="1 2" key="1">
    <citation type="journal article" date="2019" name="Mol. Ecol. Resour.">
        <title>Chromosome-level genome assembly of Triplophysa tibetana, a fish adapted to the harsh high-altitude environment of the Tibetan Plateau.</title>
        <authorList>
            <person name="Yang X."/>
            <person name="Liu H."/>
            <person name="Ma Z."/>
            <person name="Zou Y."/>
            <person name="Zou M."/>
            <person name="Mao Y."/>
            <person name="Li X."/>
            <person name="Wang H."/>
            <person name="Chen T."/>
            <person name="Wang W."/>
            <person name="Yang R."/>
        </authorList>
    </citation>
    <scope>NUCLEOTIDE SEQUENCE [LARGE SCALE GENOMIC DNA]</scope>
    <source>
        <strain evidence="1">TTIB1903HZAU</strain>
        <tissue evidence="1">Muscle</tissue>
    </source>
</reference>
<dbReference type="Proteomes" id="UP000324632">
    <property type="component" value="Chromosome 7"/>
</dbReference>
<evidence type="ECO:0000313" key="1">
    <source>
        <dbReference type="EMBL" id="KAA0719363.1"/>
    </source>
</evidence>
<dbReference type="GO" id="GO:0007158">
    <property type="term" value="P:neuron cell-cell adhesion"/>
    <property type="evidence" value="ECO:0007669"/>
    <property type="project" value="TreeGrafter"/>
</dbReference>
<dbReference type="EMBL" id="SOYY01000007">
    <property type="protein sequence ID" value="KAA0719363.1"/>
    <property type="molecule type" value="Genomic_DNA"/>
</dbReference>